<evidence type="ECO:0000313" key="1">
    <source>
        <dbReference type="EMBL" id="TWI95978.1"/>
    </source>
</evidence>
<keyword evidence="2" id="KW-1185">Reference proteome</keyword>
<organism evidence="1 2">
    <name type="scientific">Mucilaginibacter frigoritolerans</name>
    <dbReference type="NCBI Taxonomy" id="652788"/>
    <lineage>
        <taxon>Bacteria</taxon>
        <taxon>Pseudomonadati</taxon>
        <taxon>Bacteroidota</taxon>
        <taxon>Sphingobacteriia</taxon>
        <taxon>Sphingobacteriales</taxon>
        <taxon>Sphingobacteriaceae</taxon>
        <taxon>Mucilaginibacter</taxon>
    </lineage>
</organism>
<sequence length="239" mass="26315">MAEKGRRWGPYVYGLDNAIRFEDPDGMAPNESTCCDVKIPTPKSNTVVDENGRLIWDELEEAGEGGLSFLGKGVSAALLTATLIVMDSEGGKNDIPHPIQPFKKPEQLTREEVSEILHRLNTGKGSPQDLLYQGWLKQNGHTDGELKYSPTAKHQKGGWGTEMDLNDDLAGKVLNSSILAGKQRYGFHDGKVYEFQSDNTGGWHGYPVSGTKPPAKVLKDFLNLGQITKSQYNRLIKGK</sequence>
<gene>
    <name evidence="1" type="ORF">JN11_04253</name>
</gene>
<dbReference type="AlphaFoldDB" id="A0A562TRU9"/>
<dbReference type="EMBL" id="VLLI01000014">
    <property type="protein sequence ID" value="TWI95978.1"/>
    <property type="molecule type" value="Genomic_DNA"/>
</dbReference>
<proteinExistence type="predicted"/>
<dbReference type="RefSeq" id="WP_144915795.1">
    <property type="nucleotide sequence ID" value="NZ_VLLI01000014.1"/>
</dbReference>
<reference evidence="1 2" key="1">
    <citation type="submission" date="2019-07" db="EMBL/GenBank/DDBJ databases">
        <title>Genomic Encyclopedia of Archaeal and Bacterial Type Strains, Phase II (KMG-II): from individual species to whole genera.</title>
        <authorList>
            <person name="Goeker M."/>
        </authorList>
    </citation>
    <scope>NUCLEOTIDE SEQUENCE [LARGE SCALE GENOMIC DNA]</scope>
    <source>
        <strain evidence="1 2">ATCC BAA-1854</strain>
    </source>
</reference>
<comment type="caution">
    <text evidence="1">The sequence shown here is derived from an EMBL/GenBank/DDBJ whole genome shotgun (WGS) entry which is preliminary data.</text>
</comment>
<dbReference type="Proteomes" id="UP000317010">
    <property type="component" value="Unassembled WGS sequence"/>
</dbReference>
<evidence type="ECO:0000313" key="2">
    <source>
        <dbReference type="Proteomes" id="UP000317010"/>
    </source>
</evidence>
<dbReference type="OrthoDB" id="1221248at2"/>
<name>A0A562TRU9_9SPHI</name>
<protein>
    <submittedName>
        <fullName evidence="1">Uncharacterized protein</fullName>
    </submittedName>
</protein>
<accession>A0A562TRU9</accession>